<reference evidence="1" key="1">
    <citation type="submission" date="2019-08" db="EMBL/GenBank/DDBJ databases">
        <title>The genome of the North American firefly Photinus pyralis.</title>
        <authorList>
            <consortium name="Photinus pyralis genome working group"/>
            <person name="Fallon T.R."/>
            <person name="Sander Lower S.E."/>
            <person name="Weng J.-K."/>
        </authorList>
    </citation>
    <scope>NUCLEOTIDE SEQUENCE</scope>
    <source>
        <strain evidence="1">TRF0915ILg1</strain>
        <tissue evidence="1">Whole body</tissue>
    </source>
</reference>
<proteinExistence type="predicted"/>
<comment type="caution">
    <text evidence="1">The sequence shown here is derived from an EMBL/GenBank/DDBJ whole genome shotgun (WGS) entry which is preliminary data.</text>
</comment>
<keyword evidence="2" id="KW-1185">Reference proteome</keyword>
<accession>A0A8K0CLM5</accession>
<sequence>MKIDFDTEMRLAELIENDQKLSVSNLNNLNFISKVSYRKLINMVPGEVVETNETLRLKSEWLNKVPTLLELSKHASQKYVQQFYDIHSLYQFRQAVENLCLPNVLKCDLCHDPPLMYGVM</sequence>
<name>A0A8K0CLM5_IGNLU</name>
<dbReference type="AlphaFoldDB" id="A0A8K0CLM5"/>
<evidence type="ECO:0000313" key="2">
    <source>
        <dbReference type="Proteomes" id="UP000801492"/>
    </source>
</evidence>
<protein>
    <submittedName>
        <fullName evidence="1">Uncharacterized protein</fullName>
    </submittedName>
</protein>
<evidence type="ECO:0000313" key="1">
    <source>
        <dbReference type="EMBL" id="KAF2889595.1"/>
    </source>
</evidence>
<dbReference type="EMBL" id="VTPC01064965">
    <property type="protein sequence ID" value="KAF2889595.1"/>
    <property type="molecule type" value="Genomic_DNA"/>
</dbReference>
<gene>
    <name evidence="1" type="ORF">ILUMI_16578</name>
</gene>
<organism evidence="1 2">
    <name type="scientific">Ignelater luminosus</name>
    <name type="common">Cucubano</name>
    <name type="synonym">Pyrophorus luminosus</name>
    <dbReference type="NCBI Taxonomy" id="2038154"/>
    <lineage>
        <taxon>Eukaryota</taxon>
        <taxon>Metazoa</taxon>
        <taxon>Ecdysozoa</taxon>
        <taxon>Arthropoda</taxon>
        <taxon>Hexapoda</taxon>
        <taxon>Insecta</taxon>
        <taxon>Pterygota</taxon>
        <taxon>Neoptera</taxon>
        <taxon>Endopterygota</taxon>
        <taxon>Coleoptera</taxon>
        <taxon>Polyphaga</taxon>
        <taxon>Elateriformia</taxon>
        <taxon>Elateroidea</taxon>
        <taxon>Elateridae</taxon>
        <taxon>Agrypninae</taxon>
        <taxon>Pyrophorini</taxon>
        <taxon>Ignelater</taxon>
    </lineage>
</organism>
<dbReference type="Proteomes" id="UP000801492">
    <property type="component" value="Unassembled WGS sequence"/>
</dbReference>